<dbReference type="PROSITE" id="PS51257">
    <property type="entry name" value="PROKAR_LIPOPROTEIN"/>
    <property type="match status" value="1"/>
</dbReference>
<keyword evidence="2" id="KW-0732">Signal</keyword>
<evidence type="ECO:0000256" key="2">
    <source>
        <dbReference type="SAM" id="SignalP"/>
    </source>
</evidence>
<proteinExistence type="predicted"/>
<dbReference type="AlphaFoldDB" id="A0A7W9LNV1"/>
<sequence length="212" mass="22642">MFARRRATAMVAVLGVVAVAALAACGGDSDPEPPPSPATTEPAVTAPPALTPEEEAEAEIKATFEDLVASWDAFKINASDYRDAAESTWNADLVGTWPVEGQANLELTNWVAAWRNSAMEQRAATAIRTHAVGDLSSDADGTSPASATSSACLDLTALKFVTYDGGEADLTFEPDLYQQWAMTWLHHESETGGTQRAGWRVQSIELTRNEPC</sequence>
<evidence type="ECO:0000256" key="1">
    <source>
        <dbReference type="SAM" id="MobiDB-lite"/>
    </source>
</evidence>
<name>A0A7W9LNV1_9ACTN</name>
<reference evidence="3 4" key="1">
    <citation type="submission" date="2020-08" db="EMBL/GenBank/DDBJ databases">
        <title>Sequencing the genomes of 1000 actinobacteria strains.</title>
        <authorList>
            <person name="Klenk H.-P."/>
        </authorList>
    </citation>
    <scope>NUCLEOTIDE SEQUENCE [LARGE SCALE GENOMIC DNA]</scope>
    <source>
        <strain evidence="3 4">DSM 102122</strain>
    </source>
</reference>
<dbReference type="RefSeq" id="WP_184826625.1">
    <property type="nucleotide sequence ID" value="NZ_JACHMM010000001.1"/>
</dbReference>
<feature type="signal peptide" evidence="2">
    <location>
        <begin position="1"/>
        <end position="23"/>
    </location>
</feature>
<dbReference type="EMBL" id="JACHMM010000001">
    <property type="protein sequence ID" value="MBB5790512.1"/>
    <property type="molecule type" value="Genomic_DNA"/>
</dbReference>
<keyword evidence="4" id="KW-1185">Reference proteome</keyword>
<dbReference type="Proteomes" id="UP000542813">
    <property type="component" value="Unassembled WGS sequence"/>
</dbReference>
<evidence type="ECO:0008006" key="5">
    <source>
        <dbReference type="Google" id="ProtNLM"/>
    </source>
</evidence>
<comment type="caution">
    <text evidence="3">The sequence shown here is derived from an EMBL/GenBank/DDBJ whole genome shotgun (WGS) entry which is preliminary data.</text>
</comment>
<protein>
    <recommendedName>
        <fullName evidence="5">Nuclear transport factor 2 family protein</fullName>
    </recommendedName>
</protein>
<accession>A0A7W9LNV1</accession>
<evidence type="ECO:0000313" key="3">
    <source>
        <dbReference type="EMBL" id="MBB5790512.1"/>
    </source>
</evidence>
<gene>
    <name evidence="3" type="ORF">HD601_005087</name>
</gene>
<feature type="compositionally biased region" description="Low complexity" evidence="1">
    <location>
        <begin position="38"/>
        <end position="48"/>
    </location>
</feature>
<feature type="region of interest" description="Disordered" evidence="1">
    <location>
        <begin position="27"/>
        <end position="51"/>
    </location>
</feature>
<feature type="chain" id="PRO_5031047875" description="Nuclear transport factor 2 family protein" evidence="2">
    <location>
        <begin position="24"/>
        <end position="212"/>
    </location>
</feature>
<evidence type="ECO:0000313" key="4">
    <source>
        <dbReference type="Proteomes" id="UP000542813"/>
    </source>
</evidence>
<organism evidence="3 4">
    <name type="scientific">Jiangella mangrovi</name>
    <dbReference type="NCBI Taxonomy" id="1524084"/>
    <lineage>
        <taxon>Bacteria</taxon>
        <taxon>Bacillati</taxon>
        <taxon>Actinomycetota</taxon>
        <taxon>Actinomycetes</taxon>
        <taxon>Jiangellales</taxon>
        <taxon>Jiangellaceae</taxon>
        <taxon>Jiangella</taxon>
    </lineage>
</organism>